<dbReference type="AlphaFoldDB" id="A0A9Q3W5E5"/>
<dbReference type="Proteomes" id="UP001107961">
    <property type="component" value="Unassembled WGS sequence"/>
</dbReference>
<accession>A0A9Q3W5E5</accession>
<name>A0A9Q3W5E5_9GAMM</name>
<evidence type="ECO:0000313" key="2">
    <source>
        <dbReference type="Proteomes" id="UP001107961"/>
    </source>
</evidence>
<gene>
    <name evidence="1" type="ORF">LZG35_09545</name>
</gene>
<dbReference type="RefSeq" id="WP_233925794.1">
    <property type="nucleotide sequence ID" value="NZ_JAJVKT010000010.1"/>
</dbReference>
<evidence type="ECO:0000313" key="1">
    <source>
        <dbReference type="EMBL" id="MCE7508879.1"/>
    </source>
</evidence>
<dbReference type="EMBL" id="JAJVKT010000010">
    <property type="protein sequence ID" value="MCE7508879.1"/>
    <property type="molecule type" value="Genomic_DNA"/>
</dbReference>
<proteinExistence type="predicted"/>
<protein>
    <submittedName>
        <fullName evidence="1">Uncharacterized protein</fullName>
    </submittedName>
</protein>
<sequence>MSEYRIYPHNIISMTPAGYWGARFDGAEEIVPLVCWALIEAEGETKIKGMVAGEHQQVLPCDCFNEFLCYEPAKQNIDTRA</sequence>
<reference evidence="1" key="1">
    <citation type="submission" date="2022-01" db="EMBL/GenBank/DDBJ databases">
        <authorList>
            <person name="Karlyshev A.V."/>
            <person name="Jaspars M."/>
        </authorList>
    </citation>
    <scope>NUCLEOTIDE SEQUENCE</scope>
    <source>
        <strain evidence="1">AGSA3-2</strain>
    </source>
</reference>
<keyword evidence="2" id="KW-1185">Reference proteome</keyword>
<organism evidence="1 2">
    <name type="scientific">Alloalcanivorax xenomutans</name>
    <dbReference type="NCBI Taxonomy" id="1094342"/>
    <lineage>
        <taxon>Bacteria</taxon>
        <taxon>Pseudomonadati</taxon>
        <taxon>Pseudomonadota</taxon>
        <taxon>Gammaproteobacteria</taxon>
        <taxon>Oceanospirillales</taxon>
        <taxon>Alcanivoracaceae</taxon>
        <taxon>Alloalcanivorax</taxon>
    </lineage>
</organism>
<comment type="caution">
    <text evidence="1">The sequence shown here is derived from an EMBL/GenBank/DDBJ whole genome shotgun (WGS) entry which is preliminary data.</text>
</comment>